<dbReference type="PROSITE" id="PS51767">
    <property type="entry name" value="PEPTIDASE_A1"/>
    <property type="match status" value="1"/>
</dbReference>
<dbReference type="GO" id="GO:0004190">
    <property type="term" value="F:aspartic-type endopeptidase activity"/>
    <property type="evidence" value="ECO:0007669"/>
    <property type="project" value="UniProtKB-KW"/>
</dbReference>
<sequence length="426" mass="48513">MLNNWKDFYYGLIGIGTPSREFRLLFDTGSTILWVHNQNARHDLRPFKNIFAPNRSSSFVDDKAEFTAIYANFAVHGFVGTDIFKLGDHSFEGKFSPVLLFKGEPKQYDWIDGILGLGRRQAFPAFKTMFLDQLFEQRLISRRAFAFVFCRYPPKTGNVIFGEITKDHIPGEVKYVKNSKTETFPNHWVIPIDCIDLSTDETLAIGLNALVDTGTPLTYLPANATTRLYALIGVTNYGNGNMVACDQIPSMPTLRFNFGGFELLLESRQYIFVKLEPDKHTWCCSWLFPTNLLEYPLEETGSNLGDIRVVKRTLFRVQYHHVKISFRPNEKVHSGHNRFKLLGLLATEFKTMALIRGYISADDSNLITRLLTTLDTVLNVPKQGTIMNYLRIPSYSRSLYGDYAIRGPSYNNKTARSGSSVTSDHM</sequence>
<feature type="active site" evidence="2">
    <location>
        <position position="27"/>
    </location>
</feature>
<dbReference type="PANTHER" id="PTHR47966">
    <property type="entry name" value="BETA-SITE APP-CLEAVING ENZYME, ISOFORM A-RELATED"/>
    <property type="match status" value="1"/>
</dbReference>
<feature type="domain" description="Peptidase A1" evidence="4">
    <location>
        <begin position="9"/>
        <end position="327"/>
    </location>
</feature>
<keyword evidence="3" id="KW-0378">Hydrolase</keyword>
<dbReference type="GO" id="GO:0006508">
    <property type="term" value="P:proteolysis"/>
    <property type="evidence" value="ECO:0007669"/>
    <property type="project" value="UniProtKB-KW"/>
</dbReference>
<evidence type="ECO:0000256" key="1">
    <source>
        <dbReference type="ARBA" id="ARBA00007447"/>
    </source>
</evidence>
<protein>
    <submittedName>
        <fullName evidence="5">Cathepsin D</fullName>
    </submittedName>
</protein>
<dbReference type="PANTHER" id="PTHR47966:SF51">
    <property type="entry name" value="BETA-SITE APP-CLEAVING ENZYME, ISOFORM A-RELATED"/>
    <property type="match status" value="1"/>
</dbReference>
<dbReference type="Pfam" id="PF00026">
    <property type="entry name" value="Asp"/>
    <property type="match status" value="1"/>
</dbReference>
<evidence type="ECO:0000259" key="4">
    <source>
        <dbReference type="PROSITE" id="PS51767"/>
    </source>
</evidence>
<dbReference type="AlphaFoldDB" id="G7YQZ0"/>
<dbReference type="InterPro" id="IPR033121">
    <property type="entry name" value="PEPTIDASE_A1"/>
</dbReference>
<feature type="active site" evidence="2">
    <location>
        <position position="212"/>
    </location>
</feature>
<dbReference type="PRINTS" id="PR00792">
    <property type="entry name" value="PEPSIN"/>
</dbReference>
<dbReference type="InterPro" id="IPR001969">
    <property type="entry name" value="Aspartic_peptidase_AS"/>
</dbReference>
<evidence type="ECO:0000256" key="2">
    <source>
        <dbReference type="PIRSR" id="PIRSR601461-1"/>
    </source>
</evidence>
<name>G7YQZ0_CLOSI</name>
<dbReference type="CDD" id="cd05471">
    <property type="entry name" value="pepsin_like"/>
    <property type="match status" value="1"/>
</dbReference>
<evidence type="ECO:0000313" key="6">
    <source>
        <dbReference type="Proteomes" id="UP000008909"/>
    </source>
</evidence>
<dbReference type="SUPFAM" id="SSF50630">
    <property type="entry name" value="Acid proteases"/>
    <property type="match status" value="1"/>
</dbReference>
<accession>G7YQZ0</accession>
<dbReference type="Gene3D" id="2.40.70.10">
    <property type="entry name" value="Acid Proteases"/>
    <property type="match status" value="2"/>
</dbReference>
<dbReference type="InterPro" id="IPR001461">
    <property type="entry name" value="Aspartic_peptidase_A1"/>
</dbReference>
<keyword evidence="3" id="KW-0645">Protease</keyword>
<comment type="similarity">
    <text evidence="1 3">Belongs to the peptidase A1 family.</text>
</comment>
<dbReference type="PROSITE" id="PS00141">
    <property type="entry name" value="ASP_PROTEASE"/>
    <property type="match status" value="2"/>
</dbReference>
<keyword evidence="3" id="KW-0064">Aspartyl protease</keyword>
<evidence type="ECO:0000313" key="5">
    <source>
        <dbReference type="EMBL" id="GAA55370.1"/>
    </source>
</evidence>
<organism evidence="5 6">
    <name type="scientific">Clonorchis sinensis</name>
    <name type="common">Chinese liver fluke</name>
    <dbReference type="NCBI Taxonomy" id="79923"/>
    <lineage>
        <taxon>Eukaryota</taxon>
        <taxon>Metazoa</taxon>
        <taxon>Spiralia</taxon>
        <taxon>Lophotrochozoa</taxon>
        <taxon>Platyhelminthes</taxon>
        <taxon>Trematoda</taxon>
        <taxon>Digenea</taxon>
        <taxon>Opisthorchiida</taxon>
        <taxon>Opisthorchiata</taxon>
        <taxon>Opisthorchiidae</taxon>
        <taxon>Clonorchis</taxon>
    </lineage>
</organism>
<dbReference type="InterPro" id="IPR034164">
    <property type="entry name" value="Pepsin-like_dom"/>
</dbReference>
<reference evidence="5" key="1">
    <citation type="journal article" date="2011" name="Genome Biol.">
        <title>The draft genome of the carcinogenic human liver fluke Clonorchis sinensis.</title>
        <authorList>
            <person name="Wang X."/>
            <person name="Chen W."/>
            <person name="Huang Y."/>
            <person name="Sun J."/>
            <person name="Men J."/>
            <person name="Liu H."/>
            <person name="Luo F."/>
            <person name="Guo L."/>
            <person name="Lv X."/>
            <person name="Deng C."/>
            <person name="Zhou C."/>
            <person name="Fan Y."/>
            <person name="Li X."/>
            <person name="Huang L."/>
            <person name="Hu Y."/>
            <person name="Liang C."/>
            <person name="Hu X."/>
            <person name="Xu J."/>
            <person name="Yu X."/>
        </authorList>
    </citation>
    <scope>NUCLEOTIDE SEQUENCE [LARGE SCALE GENOMIC DNA]</scope>
    <source>
        <strain evidence="5">Henan</strain>
    </source>
</reference>
<reference key="2">
    <citation type="submission" date="2011-10" db="EMBL/GenBank/DDBJ databases">
        <title>The genome and transcriptome sequence of Clonorchis sinensis provide insights into the carcinogenic liver fluke.</title>
        <authorList>
            <person name="Wang X."/>
            <person name="Huang Y."/>
            <person name="Chen W."/>
            <person name="Liu H."/>
            <person name="Guo L."/>
            <person name="Chen Y."/>
            <person name="Luo F."/>
            <person name="Zhou W."/>
            <person name="Sun J."/>
            <person name="Mao Q."/>
            <person name="Liang P."/>
            <person name="Zhou C."/>
            <person name="Tian Y."/>
            <person name="Men J."/>
            <person name="Lv X."/>
            <person name="Huang L."/>
            <person name="Zhou J."/>
            <person name="Hu Y."/>
            <person name="Li R."/>
            <person name="Zhang F."/>
            <person name="Lei H."/>
            <person name="Li X."/>
            <person name="Hu X."/>
            <person name="Liang C."/>
            <person name="Xu J."/>
            <person name="Wu Z."/>
            <person name="Yu X."/>
        </authorList>
    </citation>
    <scope>NUCLEOTIDE SEQUENCE</scope>
    <source>
        <strain>Henan</strain>
    </source>
</reference>
<dbReference type="EMBL" id="DF144003">
    <property type="protein sequence ID" value="GAA55370.1"/>
    <property type="molecule type" value="Genomic_DNA"/>
</dbReference>
<dbReference type="InterPro" id="IPR021109">
    <property type="entry name" value="Peptidase_aspartic_dom_sf"/>
</dbReference>
<keyword evidence="6" id="KW-1185">Reference proteome</keyword>
<evidence type="ECO:0000256" key="3">
    <source>
        <dbReference type="RuleBase" id="RU000454"/>
    </source>
</evidence>
<proteinExistence type="inferred from homology"/>
<dbReference type="Proteomes" id="UP000008909">
    <property type="component" value="Unassembled WGS sequence"/>
</dbReference>
<gene>
    <name evidence="5" type="ORF">CLF_107768</name>
</gene>